<dbReference type="InterPro" id="IPR039646">
    <property type="entry name" value="ZNHIT2"/>
</dbReference>
<gene>
    <name evidence="4" type="ORF">HK105_202584</name>
</gene>
<protein>
    <recommendedName>
        <fullName evidence="3">HIT-type domain-containing protein</fullName>
    </recommendedName>
</protein>
<comment type="caution">
    <text evidence="4">The sequence shown here is derived from an EMBL/GenBank/DDBJ whole genome shotgun (WGS) entry which is preliminary data.</text>
</comment>
<organism evidence="4 5">
    <name type="scientific">Polyrhizophydium stewartii</name>
    <dbReference type="NCBI Taxonomy" id="2732419"/>
    <lineage>
        <taxon>Eukaryota</taxon>
        <taxon>Fungi</taxon>
        <taxon>Fungi incertae sedis</taxon>
        <taxon>Chytridiomycota</taxon>
        <taxon>Chytridiomycota incertae sedis</taxon>
        <taxon>Chytridiomycetes</taxon>
        <taxon>Rhizophydiales</taxon>
        <taxon>Rhizophydiales incertae sedis</taxon>
        <taxon>Polyrhizophydium</taxon>
    </lineage>
</organism>
<feature type="region of interest" description="Disordered" evidence="2">
    <location>
        <begin position="167"/>
        <end position="200"/>
    </location>
</feature>
<dbReference type="PANTHER" id="PTHR15555">
    <property type="entry name" value="ZINC FINGER HIT DOMAIN CONTAINING PROTEIN 2 PROTEIN FON -RELATED"/>
    <property type="match status" value="1"/>
</dbReference>
<feature type="compositionally biased region" description="Acidic residues" evidence="2">
    <location>
        <begin position="171"/>
        <end position="186"/>
    </location>
</feature>
<proteinExistence type="predicted"/>
<dbReference type="CDD" id="cd23024">
    <property type="entry name" value="zf-HIT_ZNHIT2-3"/>
    <property type="match status" value="1"/>
</dbReference>
<dbReference type="PROSITE" id="PS51083">
    <property type="entry name" value="ZF_HIT"/>
    <property type="match status" value="1"/>
</dbReference>
<evidence type="ECO:0000256" key="2">
    <source>
        <dbReference type="SAM" id="MobiDB-lite"/>
    </source>
</evidence>
<feature type="region of interest" description="Disordered" evidence="2">
    <location>
        <begin position="76"/>
        <end position="97"/>
    </location>
</feature>
<keyword evidence="1" id="KW-0863">Zinc-finger</keyword>
<evidence type="ECO:0000313" key="5">
    <source>
        <dbReference type="Proteomes" id="UP001527925"/>
    </source>
</evidence>
<sequence length="420" mass="45221">MAASCQVQGAAYRCPRCSVEYCSLACYKAEQHADCAETFYRDSLVREMRGARTSDEQRLRMMRILDRHARDAALGDGLGVGDGDLEDVEEGEEGEEGEEEALAARLAGLDLETASASEILARLSPEEQRRFEELLRAPDDAMRLLPEWVPWWSSSLSIKAARRSIAARLDSEDDDDEDDDEDDGDASEERDKRLAVDPASATPAMAEGIVPVAALTRATPHACLTNTVVDFICAYAYACRTLRGEIHSNPSEAAALVFAASHVLDATTTPTFVYTTPRDAVSVAASRLGAHCGAAVKAIIAVLHDTRDLVRAHRVAVLALSDLHRLLNAAGKRGRAAARRVWFVLCLVCDRDAVGDAGVTLWPLIAASIDDRLEQLGRDAETAGAASSVRQAQGSVAVDLAAAAFATPKPTPQRPLIQEL</sequence>
<reference evidence="4 5" key="1">
    <citation type="submission" date="2023-09" db="EMBL/GenBank/DDBJ databases">
        <title>Pangenome analysis of Batrachochytrium dendrobatidis and related Chytrids.</title>
        <authorList>
            <person name="Yacoub M.N."/>
            <person name="Stajich J.E."/>
            <person name="James T.Y."/>
        </authorList>
    </citation>
    <scope>NUCLEOTIDE SEQUENCE [LARGE SCALE GENOMIC DNA]</scope>
    <source>
        <strain evidence="4 5">JEL0888</strain>
    </source>
</reference>
<dbReference type="InterPro" id="IPR007529">
    <property type="entry name" value="Znf_HIT"/>
</dbReference>
<dbReference type="Proteomes" id="UP001527925">
    <property type="component" value="Unassembled WGS sequence"/>
</dbReference>
<feature type="compositionally biased region" description="Acidic residues" evidence="2">
    <location>
        <begin position="83"/>
        <end position="97"/>
    </location>
</feature>
<feature type="domain" description="HIT-type" evidence="3">
    <location>
        <begin position="2"/>
        <end position="35"/>
    </location>
</feature>
<accession>A0ABR4NDW2</accession>
<keyword evidence="1" id="KW-0479">Metal-binding</keyword>
<evidence type="ECO:0000313" key="4">
    <source>
        <dbReference type="EMBL" id="KAL2917711.1"/>
    </source>
</evidence>
<evidence type="ECO:0000259" key="3">
    <source>
        <dbReference type="PROSITE" id="PS51083"/>
    </source>
</evidence>
<dbReference type="PANTHER" id="PTHR15555:SF0">
    <property type="entry name" value="ZINC FINGER HIT DOMAIN-CONTAINING PROTEIN 2"/>
    <property type="match status" value="1"/>
</dbReference>
<name>A0ABR4NDW2_9FUNG</name>
<keyword evidence="5" id="KW-1185">Reference proteome</keyword>
<dbReference type="Pfam" id="PF04438">
    <property type="entry name" value="zf-HIT"/>
    <property type="match status" value="1"/>
</dbReference>
<dbReference type="EMBL" id="JADGIZ020000009">
    <property type="protein sequence ID" value="KAL2917711.1"/>
    <property type="molecule type" value="Genomic_DNA"/>
</dbReference>
<dbReference type="Gene3D" id="3.30.60.190">
    <property type="match status" value="1"/>
</dbReference>
<dbReference type="SUPFAM" id="SSF144232">
    <property type="entry name" value="HIT/MYND zinc finger-like"/>
    <property type="match status" value="1"/>
</dbReference>
<evidence type="ECO:0000256" key="1">
    <source>
        <dbReference type="PROSITE-ProRule" id="PRU00453"/>
    </source>
</evidence>
<keyword evidence="1" id="KW-0862">Zinc</keyword>